<dbReference type="GO" id="GO:0006744">
    <property type="term" value="P:ubiquinone biosynthetic process"/>
    <property type="evidence" value="ECO:0007669"/>
    <property type="project" value="UniProtKB-UniRule"/>
</dbReference>
<keyword evidence="2 5" id="KW-0831">Ubiquinone biosynthesis</keyword>
<evidence type="ECO:0000256" key="4">
    <source>
        <dbReference type="ARBA" id="ARBA00023317"/>
    </source>
</evidence>
<dbReference type="InterPro" id="IPR007440">
    <property type="entry name" value="Chorismate--pyruvate_lyase"/>
</dbReference>
<evidence type="ECO:0000256" key="3">
    <source>
        <dbReference type="ARBA" id="ARBA00023239"/>
    </source>
</evidence>
<keyword evidence="3 5" id="KW-0456">Lyase</keyword>
<sequence length="201" mass="22712">MTSRFDVAGHRWQRNPAPALSRHQKDWLTRGGSLTRHLKTLGHVTLDVLAERVVPADPDQHACLGVPPRTPLWARDVLQSIDGVPMVVAHSVTPLRFSRSTWQAMRRLKTRPLADLLYFDRAVSRSILVSRALAPAHLLHRAARQQGHDPHLRARLWARRSVFLRHGAPLLVTEAFLPRFWRRLAQADGEATQALSTPQTA</sequence>
<comment type="subcellular location">
    <subcellularLocation>
        <location evidence="5">Cytoplasm</location>
    </subcellularLocation>
</comment>
<dbReference type="EMBL" id="CABPRZ010000010">
    <property type="protein sequence ID" value="VVE13505.1"/>
    <property type="molecule type" value="Genomic_DNA"/>
</dbReference>
<feature type="binding site" evidence="5">
    <location>
        <position position="113"/>
    </location>
    <ligand>
        <name>substrate</name>
    </ligand>
</feature>
<dbReference type="EC" id="4.1.3.40" evidence="5"/>
<dbReference type="InterPro" id="IPR028978">
    <property type="entry name" value="Chorismate_lyase_/UTRA_dom_sf"/>
</dbReference>
<dbReference type="AlphaFoldDB" id="A0A5E4VR70"/>
<dbReference type="OrthoDB" id="8606430at2"/>
<keyword evidence="1 5" id="KW-0963">Cytoplasm</keyword>
<evidence type="ECO:0000256" key="1">
    <source>
        <dbReference type="ARBA" id="ARBA00022490"/>
    </source>
</evidence>
<comment type="function">
    <text evidence="5">Removes the pyruvyl group from chorismate, with concomitant aromatization of the ring, to provide 4-hydroxybenzoate (4HB) for the ubiquinone pathway.</text>
</comment>
<feature type="binding site" evidence="5">
    <location>
        <position position="75"/>
    </location>
    <ligand>
        <name>substrate</name>
    </ligand>
</feature>
<protein>
    <recommendedName>
        <fullName evidence="5">Probable chorismate pyruvate-lyase</fullName>
        <shortName evidence="5">CL</shortName>
        <shortName evidence="5">CPL</shortName>
        <ecNumber evidence="5">4.1.3.40</ecNumber>
    </recommendedName>
</protein>
<comment type="catalytic activity">
    <reaction evidence="5">
        <text>chorismate = 4-hydroxybenzoate + pyruvate</text>
        <dbReference type="Rhea" id="RHEA:16505"/>
        <dbReference type="ChEBI" id="CHEBI:15361"/>
        <dbReference type="ChEBI" id="CHEBI:17879"/>
        <dbReference type="ChEBI" id="CHEBI:29748"/>
        <dbReference type="EC" id="4.1.3.40"/>
    </reaction>
</comment>
<dbReference type="GO" id="GO:0042866">
    <property type="term" value="P:pyruvate biosynthetic process"/>
    <property type="evidence" value="ECO:0007669"/>
    <property type="project" value="UniProtKB-UniRule"/>
</dbReference>
<comment type="caution">
    <text evidence="5">Lacks conserved residue(s) required for the propagation of feature annotation.</text>
</comment>
<evidence type="ECO:0000313" key="6">
    <source>
        <dbReference type="EMBL" id="VVE13505.1"/>
    </source>
</evidence>
<organism evidence="6 7">
    <name type="scientific">Pandoraea terrae</name>
    <dbReference type="NCBI Taxonomy" id="1537710"/>
    <lineage>
        <taxon>Bacteria</taxon>
        <taxon>Pseudomonadati</taxon>
        <taxon>Pseudomonadota</taxon>
        <taxon>Betaproteobacteria</taxon>
        <taxon>Burkholderiales</taxon>
        <taxon>Burkholderiaceae</taxon>
        <taxon>Pandoraea</taxon>
    </lineage>
</organism>
<comment type="similarity">
    <text evidence="5">Belongs to the UbiC family.</text>
</comment>
<dbReference type="HAMAP" id="MF_01632">
    <property type="entry name" value="UbiC"/>
    <property type="match status" value="1"/>
</dbReference>
<evidence type="ECO:0000256" key="5">
    <source>
        <dbReference type="HAMAP-Rule" id="MF_01632"/>
    </source>
</evidence>
<dbReference type="Proteomes" id="UP000414233">
    <property type="component" value="Unassembled WGS sequence"/>
</dbReference>
<comment type="pathway">
    <text evidence="5">Cofactor biosynthesis; ubiquinone biosynthesis.</text>
</comment>
<proteinExistence type="inferred from homology"/>
<keyword evidence="7" id="KW-1185">Reference proteome</keyword>
<gene>
    <name evidence="5" type="primary">ubiC</name>
    <name evidence="6" type="ORF">PTE30175_02678</name>
</gene>
<keyword evidence="4 5" id="KW-0670">Pyruvate</keyword>
<reference evidence="6 7" key="1">
    <citation type="submission" date="2019-08" db="EMBL/GenBank/DDBJ databases">
        <authorList>
            <person name="Peeters C."/>
        </authorList>
    </citation>
    <scope>NUCLEOTIDE SEQUENCE [LARGE SCALE GENOMIC DNA]</scope>
    <source>
        <strain evidence="6 7">LMG 30175</strain>
    </source>
</reference>
<accession>A0A5E4VR70</accession>
<evidence type="ECO:0000256" key="2">
    <source>
        <dbReference type="ARBA" id="ARBA00022688"/>
    </source>
</evidence>
<dbReference type="GO" id="GO:0005829">
    <property type="term" value="C:cytosol"/>
    <property type="evidence" value="ECO:0007669"/>
    <property type="project" value="TreeGrafter"/>
</dbReference>
<dbReference type="PANTHER" id="PTHR38683:SF1">
    <property type="entry name" value="CHORISMATE PYRUVATE-LYASE"/>
    <property type="match status" value="1"/>
</dbReference>
<dbReference type="Gene3D" id="3.40.1410.10">
    <property type="entry name" value="Chorismate lyase-like"/>
    <property type="match status" value="1"/>
</dbReference>
<feature type="binding site" evidence="5">
    <location>
        <position position="174"/>
    </location>
    <ligand>
        <name>substrate</name>
    </ligand>
</feature>
<evidence type="ECO:0000313" key="7">
    <source>
        <dbReference type="Proteomes" id="UP000414233"/>
    </source>
</evidence>
<dbReference type="RefSeq" id="WP_150697536.1">
    <property type="nucleotide sequence ID" value="NZ_CABPRZ010000010.1"/>
</dbReference>
<dbReference type="Pfam" id="PF04345">
    <property type="entry name" value="Chor_lyase"/>
    <property type="match status" value="1"/>
</dbReference>
<name>A0A5E4VR70_9BURK</name>
<dbReference type="SUPFAM" id="SSF64288">
    <property type="entry name" value="Chorismate lyase-like"/>
    <property type="match status" value="1"/>
</dbReference>
<dbReference type="PANTHER" id="PTHR38683">
    <property type="entry name" value="CHORISMATE PYRUVATE-LYASE"/>
    <property type="match status" value="1"/>
</dbReference>
<dbReference type="UniPathway" id="UPA00232"/>
<dbReference type="GO" id="GO:0008813">
    <property type="term" value="F:chorismate lyase activity"/>
    <property type="evidence" value="ECO:0007669"/>
    <property type="project" value="UniProtKB-UniRule"/>
</dbReference>